<sequence length="298" mass="34201">MGSYDYYLSRYSFLVSQIEKFPKVRKFLTEKEVTRHCLKNFMDSEHTKPVTKVLERRAFSSKSFNKFGDMKTQLVSAIDRSEEKRQWLLKRKQERNYLPGFMDLEISENDHIIAKEEARQLRLKRRQQSVLTTGVRNGEPCCEKVPVCPENIAAKKFQQEIESGTVPNGINTKTDQNSVISRTMETNRETSDHKQVTSDIQDLVKARVGKQPLKPDDTIFETPNVQASNEYDVAIHTSLIFNPDDGEVHLGTTSDETPGTLSLTSPTNRFNAPLDHAWICLLQFIFNSYFHSVLGYIG</sequence>
<dbReference type="Proteomes" id="UP001165064">
    <property type="component" value="Unassembled WGS sequence"/>
</dbReference>
<organism evidence="1 2">
    <name type="scientific">Ambrosiozyma monospora</name>
    <name type="common">Yeast</name>
    <name type="synonym">Endomycopsis monosporus</name>
    <dbReference type="NCBI Taxonomy" id="43982"/>
    <lineage>
        <taxon>Eukaryota</taxon>
        <taxon>Fungi</taxon>
        <taxon>Dikarya</taxon>
        <taxon>Ascomycota</taxon>
        <taxon>Saccharomycotina</taxon>
        <taxon>Pichiomycetes</taxon>
        <taxon>Pichiales</taxon>
        <taxon>Pichiaceae</taxon>
        <taxon>Ambrosiozyma</taxon>
    </lineage>
</organism>
<dbReference type="EMBL" id="BSXS01003707">
    <property type="protein sequence ID" value="GME81805.1"/>
    <property type="molecule type" value="Genomic_DNA"/>
</dbReference>
<accession>A0ACB5T534</accession>
<proteinExistence type="predicted"/>
<evidence type="ECO:0000313" key="2">
    <source>
        <dbReference type="Proteomes" id="UP001165064"/>
    </source>
</evidence>
<keyword evidence="2" id="KW-1185">Reference proteome</keyword>
<name>A0ACB5T534_AMBMO</name>
<gene>
    <name evidence="1" type="ORF">Amon02_000515300</name>
</gene>
<reference evidence="1" key="1">
    <citation type="submission" date="2023-04" db="EMBL/GenBank/DDBJ databases">
        <title>Ambrosiozyma monospora NBRC 10751.</title>
        <authorList>
            <person name="Ichikawa N."/>
            <person name="Sato H."/>
            <person name="Tonouchi N."/>
        </authorList>
    </citation>
    <scope>NUCLEOTIDE SEQUENCE</scope>
    <source>
        <strain evidence="1">NBRC 10751</strain>
    </source>
</reference>
<protein>
    <submittedName>
        <fullName evidence="1">Unnamed protein product</fullName>
    </submittedName>
</protein>
<comment type="caution">
    <text evidence="1">The sequence shown here is derived from an EMBL/GenBank/DDBJ whole genome shotgun (WGS) entry which is preliminary data.</text>
</comment>
<evidence type="ECO:0000313" key="1">
    <source>
        <dbReference type="EMBL" id="GME81805.1"/>
    </source>
</evidence>